<evidence type="ECO:0000313" key="3">
    <source>
        <dbReference type="RefSeq" id="XP_033711092.1"/>
    </source>
</evidence>
<sequence length="503" mass="58589">MSPGRPPQTVAVTPGKKKTQQDEELHAPAPPPPPVASFITNEVDMRYYNDLLNLIPEEFISVPLILHCMLEQVVASEEDLVPRSLAEPPPRTDGLDHRIAAPIMSILPSLCLTEREKKNLHEIFLSEEENESKPVPRGPLLLNYHDALAHKKYVLKDLKNFDLVQVEQKMQSKLPLWEFLEFLLPPPWNSTKRLATIHELMHFCTSEVLSWNEVERAFKVFTFESLKLSEVDEEGKLKHSRMMYGTDSEMFNIPWDNPASFVKQIRQKYIMKMNTQETRHQTDSGIKDRILFLDQNWSTSMPDDEINKEPSNPSHPDTNNMKYPDLDNRKSLDSDYREPSAQNSLKSQLQPEPLKQTVNNEIKDKAVTNADPLEKKPKKMTVEAELQDIKKMQQHNLMDWSFTEHFKPEVLLQVLQEANQQYRCIDSYYHTQDNSLLLVFPNPMNLQRLHCEHWNIALPCNVGFRNYLELVAKSIQDWIIKEEAVYQEAKWLRKSVGPRMSWK</sequence>
<accession>A0A6J3R900</accession>
<dbReference type="Proteomes" id="UP000245320">
    <property type="component" value="Chromosome 4"/>
</dbReference>
<dbReference type="GO" id="GO:1990716">
    <property type="term" value="C:axonemal central apparatus"/>
    <property type="evidence" value="ECO:0007669"/>
    <property type="project" value="TreeGrafter"/>
</dbReference>
<dbReference type="GO" id="GO:1904158">
    <property type="term" value="P:axonemal central apparatus assembly"/>
    <property type="evidence" value="ECO:0007669"/>
    <property type="project" value="TreeGrafter"/>
</dbReference>
<dbReference type="InterPro" id="IPR026173">
    <property type="entry name" value="SPAG17"/>
</dbReference>
<evidence type="ECO:0000256" key="1">
    <source>
        <dbReference type="SAM" id="MobiDB-lite"/>
    </source>
</evidence>
<gene>
    <name evidence="3" type="primary">LOC117312087</name>
</gene>
<dbReference type="GO" id="GO:0003351">
    <property type="term" value="P:epithelial cilium movement involved in extracellular fluid movement"/>
    <property type="evidence" value="ECO:0007669"/>
    <property type="project" value="TreeGrafter"/>
</dbReference>
<protein>
    <submittedName>
        <fullName evidence="3">LOW QUALITY PROTEIN: sperm-associated antigen 17-like</fullName>
    </submittedName>
</protein>
<feature type="compositionally biased region" description="Polar residues" evidence="1">
    <location>
        <begin position="340"/>
        <end position="360"/>
    </location>
</feature>
<feature type="region of interest" description="Disordered" evidence="1">
    <location>
        <begin position="1"/>
        <end position="36"/>
    </location>
</feature>
<proteinExistence type="predicted"/>
<feature type="region of interest" description="Disordered" evidence="1">
    <location>
        <begin position="299"/>
        <end position="377"/>
    </location>
</feature>
<dbReference type="RefSeq" id="XP_033711092.1">
    <property type="nucleotide sequence ID" value="XM_033855201.1"/>
</dbReference>
<reference evidence="3" key="1">
    <citation type="submission" date="2025-08" db="UniProtKB">
        <authorList>
            <consortium name="RefSeq"/>
        </authorList>
    </citation>
    <scope>IDENTIFICATION</scope>
    <source>
        <tissue evidence="3">Spleen</tissue>
    </source>
</reference>
<dbReference type="GO" id="GO:0005576">
    <property type="term" value="C:extracellular region"/>
    <property type="evidence" value="ECO:0007669"/>
    <property type="project" value="GOC"/>
</dbReference>
<dbReference type="AlphaFoldDB" id="A0A6J3R900"/>
<keyword evidence="2" id="KW-1185">Reference proteome</keyword>
<organism evidence="2 3">
    <name type="scientific">Tursiops truncatus</name>
    <name type="common">Atlantic bottle-nosed dolphin</name>
    <name type="synonym">Delphinus truncatus</name>
    <dbReference type="NCBI Taxonomy" id="9739"/>
    <lineage>
        <taxon>Eukaryota</taxon>
        <taxon>Metazoa</taxon>
        <taxon>Chordata</taxon>
        <taxon>Craniata</taxon>
        <taxon>Vertebrata</taxon>
        <taxon>Euteleostomi</taxon>
        <taxon>Mammalia</taxon>
        <taxon>Eutheria</taxon>
        <taxon>Laurasiatheria</taxon>
        <taxon>Artiodactyla</taxon>
        <taxon>Whippomorpha</taxon>
        <taxon>Cetacea</taxon>
        <taxon>Odontoceti</taxon>
        <taxon>Delphinidae</taxon>
        <taxon>Tursiops</taxon>
    </lineage>
</organism>
<name>A0A6J3R900_TURTR</name>
<dbReference type="PANTHER" id="PTHR21963:SF1">
    <property type="entry name" value="SPERM-ASSOCIATED ANTIGEN 17"/>
    <property type="match status" value="1"/>
</dbReference>
<dbReference type="OrthoDB" id="10257153at2759"/>
<feature type="compositionally biased region" description="Basic and acidic residues" evidence="1">
    <location>
        <begin position="324"/>
        <end position="338"/>
    </location>
</feature>
<evidence type="ECO:0000313" key="2">
    <source>
        <dbReference type="Proteomes" id="UP000245320"/>
    </source>
</evidence>
<dbReference type="PANTHER" id="PTHR21963">
    <property type="entry name" value="PF6"/>
    <property type="match status" value="1"/>
</dbReference>
<dbReference type="InParanoid" id="A0A6J3R900"/>
<feature type="compositionally biased region" description="Polar residues" evidence="1">
    <location>
        <begin position="309"/>
        <end position="321"/>
    </location>
</feature>